<keyword evidence="2" id="KW-1185">Reference proteome</keyword>
<reference evidence="2" key="1">
    <citation type="journal article" date="2019" name="Int. J. Syst. Evol. Microbiol.">
        <title>The Global Catalogue of Microorganisms (GCM) 10K type strain sequencing project: providing services to taxonomists for standard genome sequencing and annotation.</title>
        <authorList>
            <consortium name="The Broad Institute Genomics Platform"/>
            <consortium name="The Broad Institute Genome Sequencing Center for Infectious Disease"/>
            <person name="Wu L."/>
            <person name="Ma J."/>
        </authorList>
    </citation>
    <scope>NUCLEOTIDE SEQUENCE [LARGE SCALE GENOMIC DNA]</scope>
    <source>
        <strain evidence="2">JCM 4957</strain>
    </source>
</reference>
<comment type="caution">
    <text evidence="1">The sequence shown here is derived from an EMBL/GenBank/DDBJ whole genome shotgun (WGS) entry which is preliminary data.</text>
</comment>
<sequence>MPRAAAGLGVQGVVEGHVALDGREKLLDEWAISLQLLASLFGPHSSSLRPDTSRGRG</sequence>
<evidence type="ECO:0008006" key="3">
    <source>
        <dbReference type="Google" id="ProtNLM"/>
    </source>
</evidence>
<dbReference type="Proteomes" id="UP000653308">
    <property type="component" value="Unassembled WGS sequence"/>
</dbReference>
<dbReference type="EMBL" id="BMWE01000014">
    <property type="protein sequence ID" value="GGY35726.1"/>
    <property type="molecule type" value="Genomic_DNA"/>
</dbReference>
<accession>A0ABQ3A595</accession>
<protein>
    <recommendedName>
        <fullName evidence="3">TetR family transcriptional regulator</fullName>
    </recommendedName>
</protein>
<proteinExistence type="predicted"/>
<name>A0ABQ3A595_9ACTN</name>
<evidence type="ECO:0000313" key="1">
    <source>
        <dbReference type="EMBL" id="GGY35726.1"/>
    </source>
</evidence>
<evidence type="ECO:0000313" key="2">
    <source>
        <dbReference type="Proteomes" id="UP000653308"/>
    </source>
</evidence>
<gene>
    <name evidence="1" type="ORF">GCM10010384_48770</name>
</gene>
<dbReference type="RefSeq" id="WP_190200036.1">
    <property type="nucleotide sequence ID" value="NZ_BMWE01000014.1"/>
</dbReference>
<organism evidence="1 2">
    <name type="scientific">Streptomyces djakartensis</name>
    <dbReference type="NCBI Taxonomy" id="68193"/>
    <lineage>
        <taxon>Bacteria</taxon>
        <taxon>Bacillati</taxon>
        <taxon>Actinomycetota</taxon>
        <taxon>Actinomycetes</taxon>
        <taxon>Kitasatosporales</taxon>
        <taxon>Streptomycetaceae</taxon>
        <taxon>Streptomyces</taxon>
    </lineage>
</organism>